<feature type="transmembrane region" description="Helical" evidence="8">
    <location>
        <begin position="125"/>
        <end position="144"/>
    </location>
</feature>
<feature type="transmembrane region" description="Helical" evidence="8">
    <location>
        <begin position="6"/>
        <end position="26"/>
    </location>
</feature>
<evidence type="ECO:0000256" key="5">
    <source>
        <dbReference type="ARBA" id="ARBA00022692"/>
    </source>
</evidence>
<feature type="transmembrane region" description="Helical" evidence="8">
    <location>
        <begin position="83"/>
        <end position="105"/>
    </location>
</feature>
<feature type="non-terminal residue" evidence="10">
    <location>
        <position position="286"/>
    </location>
</feature>
<keyword evidence="5 8" id="KW-0812">Transmembrane</keyword>
<dbReference type="InterPro" id="IPR050297">
    <property type="entry name" value="LipidA_mod_glycosyltrf_83"/>
</dbReference>
<dbReference type="InterPro" id="IPR038731">
    <property type="entry name" value="RgtA/B/C-like"/>
</dbReference>
<comment type="subcellular location">
    <subcellularLocation>
        <location evidence="1">Cell membrane</location>
        <topology evidence="1">Multi-pass membrane protein</topology>
    </subcellularLocation>
</comment>
<dbReference type="GO" id="GO:0016763">
    <property type="term" value="F:pentosyltransferase activity"/>
    <property type="evidence" value="ECO:0007669"/>
    <property type="project" value="TreeGrafter"/>
</dbReference>
<feature type="domain" description="Glycosyltransferase RgtA/B/C/D-like" evidence="9">
    <location>
        <begin position="1"/>
        <end position="144"/>
    </location>
</feature>
<dbReference type="AlphaFoldDB" id="A0A382VEL0"/>
<keyword evidence="2" id="KW-1003">Cell membrane</keyword>
<feature type="transmembrane region" description="Helical" evidence="8">
    <location>
        <begin position="208"/>
        <end position="228"/>
    </location>
</feature>
<evidence type="ECO:0000256" key="1">
    <source>
        <dbReference type="ARBA" id="ARBA00004651"/>
    </source>
</evidence>
<feature type="transmembrane region" description="Helical" evidence="8">
    <location>
        <begin position="171"/>
        <end position="196"/>
    </location>
</feature>
<keyword evidence="7 8" id="KW-0472">Membrane</keyword>
<keyword evidence="4" id="KW-0808">Transferase</keyword>
<dbReference type="Pfam" id="PF13231">
    <property type="entry name" value="PMT_2"/>
    <property type="match status" value="1"/>
</dbReference>
<name>A0A382VEL0_9ZZZZ</name>
<feature type="non-terminal residue" evidence="10">
    <location>
        <position position="1"/>
    </location>
</feature>
<proteinExistence type="predicted"/>
<dbReference type="GO" id="GO:0008610">
    <property type="term" value="P:lipid biosynthetic process"/>
    <property type="evidence" value="ECO:0007669"/>
    <property type="project" value="UniProtKB-ARBA"/>
</dbReference>
<protein>
    <recommendedName>
        <fullName evidence="9">Glycosyltransferase RgtA/B/C/D-like domain-containing protein</fullName>
    </recommendedName>
</protein>
<evidence type="ECO:0000256" key="2">
    <source>
        <dbReference type="ARBA" id="ARBA00022475"/>
    </source>
</evidence>
<dbReference type="PANTHER" id="PTHR33908:SF11">
    <property type="entry name" value="MEMBRANE PROTEIN"/>
    <property type="match status" value="1"/>
</dbReference>
<dbReference type="EMBL" id="UINC01150983">
    <property type="protein sequence ID" value="SVD44328.1"/>
    <property type="molecule type" value="Genomic_DNA"/>
</dbReference>
<feature type="transmembrane region" description="Helical" evidence="8">
    <location>
        <begin position="263"/>
        <end position="282"/>
    </location>
</feature>
<dbReference type="PANTHER" id="PTHR33908">
    <property type="entry name" value="MANNOSYLTRANSFERASE YKCB-RELATED"/>
    <property type="match status" value="1"/>
</dbReference>
<gene>
    <name evidence="10" type="ORF">METZ01_LOCUS397182</name>
</gene>
<organism evidence="10">
    <name type="scientific">marine metagenome</name>
    <dbReference type="NCBI Taxonomy" id="408172"/>
    <lineage>
        <taxon>unclassified sequences</taxon>
        <taxon>metagenomes</taxon>
        <taxon>ecological metagenomes</taxon>
    </lineage>
</organism>
<reference evidence="10" key="1">
    <citation type="submission" date="2018-05" db="EMBL/GenBank/DDBJ databases">
        <authorList>
            <person name="Lanie J.A."/>
            <person name="Ng W.-L."/>
            <person name="Kazmierczak K.M."/>
            <person name="Andrzejewski T.M."/>
            <person name="Davidsen T.M."/>
            <person name="Wayne K.J."/>
            <person name="Tettelin H."/>
            <person name="Glass J.I."/>
            <person name="Rusch D."/>
            <person name="Podicherti R."/>
            <person name="Tsui H.-C.T."/>
            <person name="Winkler M.E."/>
        </authorList>
    </citation>
    <scope>NUCLEOTIDE SEQUENCE</scope>
</reference>
<keyword evidence="3" id="KW-0328">Glycosyltransferase</keyword>
<keyword evidence="6 8" id="KW-1133">Transmembrane helix</keyword>
<evidence type="ECO:0000256" key="3">
    <source>
        <dbReference type="ARBA" id="ARBA00022676"/>
    </source>
</evidence>
<evidence type="ECO:0000256" key="6">
    <source>
        <dbReference type="ARBA" id="ARBA00022989"/>
    </source>
</evidence>
<feature type="transmembrane region" description="Helical" evidence="8">
    <location>
        <begin position="38"/>
        <end position="63"/>
    </location>
</feature>
<evidence type="ECO:0000256" key="8">
    <source>
        <dbReference type="SAM" id="Phobius"/>
    </source>
</evidence>
<evidence type="ECO:0000256" key="4">
    <source>
        <dbReference type="ARBA" id="ARBA00022679"/>
    </source>
</evidence>
<sequence length="286" mass="32397">GDAEWALEVGAQLVNLSVIALLYAIAHHAYGRKAALSSLLVLCGMPYFTLGSVFLHISQPFMFFWLLTLYCWLRWVQTQDSRWLWGIGVAAGFGALSKYIMILFYGGMMLHFLLYRELRRNLVNWRIYATGGLSLLIFSPDLIWNARHEWSSYIYQFSRGTSGAEFGENTLLFSIGHLFLFSPLWFVIAMSLLYLNRNRLWNARSSESAITLVSMVPLVFFTLTSLKGSIADPHWANLSYLGLAILIGKGLNESPFAPFRNKLLAIGIGFNLVCILLVLWHVQSPL</sequence>
<evidence type="ECO:0000259" key="9">
    <source>
        <dbReference type="Pfam" id="PF13231"/>
    </source>
</evidence>
<evidence type="ECO:0000313" key="10">
    <source>
        <dbReference type="EMBL" id="SVD44328.1"/>
    </source>
</evidence>
<evidence type="ECO:0000256" key="7">
    <source>
        <dbReference type="ARBA" id="ARBA00023136"/>
    </source>
</evidence>
<accession>A0A382VEL0</accession>
<dbReference type="GO" id="GO:0005886">
    <property type="term" value="C:plasma membrane"/>
    <property type="evidence" value="ECO:0007669"/>
    <property type="project" value="UniProtKB-SubCell"/>
</dbReference>